<keyword evidence="3" id="KW-0808">Transferase</keyword>
<dbReference type="PANTHER" id="PTHR34047">
    <property type="entry name" value="NUCLEAR INTRON MATURASE 1, MITOCHONDRIAL-RELATED"/>
    <property type="match status" value="1"/>
</dbReference>
<evidence type="ECO:0000259" key="2">
    <source>
        <dbReference type="PROSITE" id="PS50878"/>
    </source>
</evidence>
<keyword evidence="3" id="KW-0548">Nucleotidyltransferase</keyword>
<dbReference type="GO" id="GO:0003964">
    <property type="term" value="F:RNA-directed DNA polymerase activity"/>
    <property type="evidence" value="ECO:0007669"/>
    <property type="project" value="UniProtKB-KW"/>
</dbReference>
<dbReference type="RefSeq" id="WP_034923481.1">
    <property type="nucleotide sequence ID" value="NZ_JDSS02000018.1"/>
</dbReference>
<dbReference type="STRING" id="1457154.CAPSK01_001231"/>
<feature type="domain" description="Reverse transcriptase" evidence="2">
    <location>
        <begin position="1"/>
        <end position="284"/>
    </location>
</feature>
<name>A0A084Y2U6_9PROT</name>
<dbReference type="PROSITE" id="PS50878">
    <property type="entry name" value="RT_POL"/>
    <property type="match status" value="1"/>
</dbReference>
<evidence type="ECO:0000313" key="3">
    <source>
        <dbReference type="EMBL" id="KFB69040.1"/>
    </source>
</evidence>
<comment type="caution">
    <text evidence="3">The sequence shown here is derived from an EMBL/GenBank/DDBJ whole genome shotgun (WGS) entry which is preliminary data.</text>
</comment>
<protein>
    <submittedName>
        <fullName evidence="3">Retron-type reverse transcriptase</fullName>
    </submittedName>
</protein>
<dbReference type="AlphaFoldDB" id="A0A084Y2U6"/>
<proteinExistence type="inferred from homology"/>
<gene>
    <name evidence="3" type="ORF">CAPSK01_001231</name>
</gene>
<organism evidence="3 4">
    <name type="scientific">Candidatus Accumulibacter vicinus</name>
    <dbReference type="NCBI Taxonomy" id="2954382"/>
    <lineage>
        <taxon>Bacteria</taxon>
        <taxon>Pseudomonadati</taxon>
        <taxon>Pseudomonadota</taxon>
        <taxon>Betaproteobacteria</taxon>
        <taxon>Candidatus Accumulibacter</taxon>
    </lineage>
</organism>
<reference evidence="3 4" key="1">
    <citation type="submission" date="2014-07" db="EMBL/GenBank/DDBJ databases">
        <title>Expanding our view of genomic diversity in Candidatus Accumulibacter clades.</title>
        <authorList>
            <person name="Skennerton C.T."/>
            <person name="Barr J.J."/>
            <person name="Slater F.R."/>
            <person name="Bond P.L."/>
            <person name="Tyson G.W."/>
        </authorList>
    </citation>
    <scope>NUCLEOTIDE SEQUENCE [LARGE SCALE GENOMIC DNA]</scope>
    <source>
        <strain evidence="4">SK-01</strain>
    </source>
</reference>
<dbReference type="InterPro" id="IPR000477">
    <property type="entry name" value="RT_dom"/>
</dbReference>
<dbReference type="PANTHER" id="PTHR34047:SF8">
    <property type="entry name" value="PROTEIN YKFC"/>
    <property type="match status" value="1"/>
</dbReference>
<dbReference type="InterPro" id="IPR043502">
    <property type="entry name" value="DNA/RNA_pol_sf"/>
</dbReference>
<evidence type="ECO:0000256" key="1">
    <source>
        <dbReference type="ARBA" id="ARBA00034120"/>
    </source>
</evidence>
<dbReference type="Proteomes" id="UP000019812">
    <property type="component" value="Unassembled WGS sequence"/>
</dbReference>
<dbReference type="InterPro" id="IPR051083">
    <property type="entry name" value="GrpII_Intron_Splice-Mob/Def"/>
</dbReference>
<sequence>MPRRVDDLFGEIASFRALREAALRALRGKRRKPGAAAFFANLERELLRLERLLNAETWCPGAYKSFEVRDPKPRLVSAAPFRDRVVQHALCAVIEPIFERGFIDDSFANRVGKGTHRAVTRYEHFRNRYRHVLRCDIHRYFPAIDHEILKRDLRRRIACARTLRVIDAIIDGSNAQEPVNHYFPGDDLFSPLARRRGLPIGNLTSQLFANIYLDGLDHYVKEVLRAPYLRYVDDFALFHDDPLVLDDWRAALARYLEGRRLVLHPRKTLVLPSSEPSAFLGLVVMSGNRRRLPEENVRRFRNRLRSLRDRWRAGTVTQEEVEQRVGYWVAHAAHADTWRLRRAIFRGGWFDPLYQLP</sequence>
<dbReference type="Pfam" id="PF00078">
    <property type="entry name" value="RVT_1"/>
    <property type="match status" value="1"/>
</dbReference>
<accession>A0A084Y2U6</accession>
<keyword evidence="3" id="KW-0695">RNA-directed DNA polymerase</keyword>
<dbReference type="CDD" id="cd01646">
    <property type="entry name" value="RT_Bac_retron_I"/>
    <property type="match status" value="1"/>
</dbReference>
<dbReference type="SUPFAM" id="SSF56672">
    <property type="entry name" value="DNA/RNA polymerases"/>
    <property type="match status" value="1"/>
</dbReference>
<comment type="similarity">
    <text evidence="1">Belongs to the bacterial reverse transcriptase family.</text>
</comment>
<evidence type="ECO:0000313" key="4">
    <source>
        <dbReference type="Proteomes" id="UP000019812"/>
    </source>
</evidence>
<dbReference type="EMBL" id="JDSS02000018">
    <property type="protein sequence ID" value="KFB69040.1"/>
    <property type="molecule type" value="Genomic_DNA"/>
</dbReference>